<dbReference type="KEGG" id="mmil:sm9_0803"/>
<proteinExistence type="predicted"/>
<dbReference type="Pfam" id="PF12773">
    <property type="entry name" value="DZR"/>
    <property type="match status" value="1"/>
</dbReference>
<name>A0A0U2V256_9EURY</name>
<dbReference type="Proteomes" id="UP000067738">
    <property type="component" value="Chromosome"/>
</dbReference>
<dbReference type="OrthoDB" id="77408at2157"/>
<protein>
    <recommendedName>
        <fullName evidence="1">DZANK-type domain-containing protein</fullName>
    </recommendedName>
</protein>
<sequence>MEFWNYCPNCGKRLMPNEEFCIGCGAKTISQDNEGNYFFTPPIHNIGFFDLKIDFSPYININTDFKYDVCSCGYFNKIDNEFCPHCGVKRVDKGLSRIIKKYVKPRFDIHDFEASNDIICECGAVNSNDSEFCDMCGRRLHEEPKGDDTYANFELEYENPIFCTCGEENSEDSQFCENCGLPLNGYRNIDDIKILCVCSILNDATSQYCVECGKNLDEEISEIICVCGTRNPLNTRFCLSCEKPLNPERLIKSKLVCSCGKIMNFNSEFCPNCGKNIKKIISRKKTISKTIKSVKDVWNGV</sequence>
<organism evidence="2 3">
    <name type="scientific">Methanobrevibacter millerae</name>
    <dbReference type="NCBI Taxonomy" id="230361"/>
    <lineage>
        <taxon>Archaea</taxon>
        <taxon>Methanobacteriati</taxon>
        <taxon>Methanobacteriota</taxon>
        <taxon>Methanomada group</taxon>
        <taxon>Methanobacteria</taxon>
        <taxon>Methanobacteriales</taxon>
        <taxon>Methanobacteriaceae</taxon>
        <taxon>Methanobrevibacter</taxon>
    </lineage>
</organism>
<dbReference type="GeneID" id="26735777"/>
<reference evidence="2 3" key="1">
    <citation type="submission" date="2015-04" db="EMBL/GenBank/DDBJ databases">
        <title>The complete genome sequence of the rumen methanogen Methanobrevibacter millerae SM9.</title>
        <authorList>
            <person name="Leahy S.C."/>
            <person name="Kelly W.J."/>
            <person name="Pacheco D.M."/>
            <person name="Li D."/>
            <person name="Altermann E."/>
            <person name="Attwood G.T."/>
        </authorList>
    </citation>
    <scope>NUCLEOTIDE SEQUENCE [LARGE SCALE GENOMIC DNA]</scope>
    <source>
        <strain evidence="2 3">SM9</strain>
    </source>
</reference>
<dbReference type="PATRIC" id="fig|230361.4.peg.828"/>
<evidence type="ECO:0000313" key="2">
    <source>
        <dbReference type="EMBL" id="ALT68594.1"/>
    </source>
</evidence>
<evidence type="ECO:0000313" key="3">
    <source>
        <dbReference type="Proteomes" id="UP000067738"/>
    </source>
</evidence>
<gene>
    <name evidence="2" type="ORF">sm9_0803</name>
</gene>
<keyword evidence="3" id="KW-1185">Reference proteome</keyword>
<feature type="domain" description="DZANK-type" evidence="1">
    <location>
        <begin position="120"/>
        <end position="180"/>
    </location>
</feature>
<dbReference type="AlphaFoldDB" id="A0A0U2V256"/>
<dbReference type="InterPro" id="IPR025874">
    <property type="entry name" value="DZR"/>
</dbReference>
<evidence type="ECO:0000259" key="1">
    <source>
        <dbReference type="Pfam" id="PF12773"/>
    </source>
</evidence>
<dbReference type="EMBL" id="CP011266">
    <property type="protein sequence ID" value="ALT68594.1"/>
    <property type="molecule type" value="Genomic_DNA"/>
</dbReference>
<dbReference type="RefSeq" id="WP_083495826.1">
    <property type="nucleotide sequence ID" value="NZ_CP011266.1"/>
</dbReference>
<accession>A0A0U2V256</accession>